<dbReference type="RefSeq" id="WP_261944613.1">
    <property type="nucleotide sequence ID" value="NZ_CALYLO010000007.1"/>
</dbReference>
<gene>
    <name evidence="1" type="ORF">WJ0W_004691</name>
</gene>
<sequence>MSLTRLLRERAAVLSIRFRTPISYWLELPLDELQEWIEIANDLGGESR</sequence>
<reference evidence="1" key="1">
    <citation type="submission" date="2022-06" db="EMBL/GenBank/DDBJ databases">
        <authorList>
            <person name="Dietemann V."/>
            <person name="Ory F."/>
            <person name="Dainat B."/>
            <person name="Oberhansli S."/>
        </authorList>
    </citation>
    <scope>NUCLEOTIDE SEQUENCE</scope>
    <source>
        <strain evidence="1">Ena-SAMPLE-TAB-26-04-2022-14:26:32:270-5432</strain>
    </source>
</reference>
<evidence type="ECO:0000313" key="2">
    <source>
        <dbReference type="Proteomes" id="UP001154322"/>
    </source>
</evidence>
<protein>
    <recommendedName>
        <fullName evidence="3">GpE family phage tail protein</fullName>
    </recommendedName>
</protein>
<name>A0ABM9G6I0_9BACL</name>
<dbReference type="EMBL" id="CALYLO010000007">
    <property type="protein sequence ID" value="CAH8247457.1"/>
    <property type="molecule type" value="Genomic_DNA"/>
</dbReference>
<keyword evidence="2" id="KW-1185">Reference proteome</keyword>
<evidence type="ECO:0008006" key="3">
    <source>
        <dbReference type="Google" id="ProtNLM"/>
    </source>
</evidence>
<accession>A0ABM9G6I0</accession>
<comment type="caution">
    <text evidence="1">The sequence shown here is derived from an EMBL/GenBank/DDBJ whole genome shotgun (WGS) entry which is preliminary data.</text>
</comment>
<organism evidence="1 2">
    <name type="scientific">Paenibacillus melissococcoides</name>
    <dbReference type="NCBI Taxonomy" id="2912268"/>
    <lineage>
        <taxon>Bacteria</taxon>
        <taxon>Bacillati</taxon>
        <taxon>Bacillota</taxon>
        <taxon>Bacilli</taxon>
        <taxon>Bacillales</taxon>
        <taxon>Paenibacillaceae</taxon>
        <taxon>Paenibacillus</taxon>
    </lineage>
</organism>
<dbReference type="Proteomes" id="UP001154322">
    <property type="component" value="Unassembled WGS sequence"/>
</dbReference>
<evidence type="ECO:0000313" key="1">
    <source>
        <dbReference type="EMBL" id="CAH8247457.1"/>
    </source>
</evidence>
<proteinExistence type="predicted"/>